<dbReference type="EMBL" id="LK021343">
    <property type="protein sequence ID" value="CDQ47237.1"/>
    <property type="molecule type" value="Genomic_DNA"/>
</dbReference>
<evidence type="ECO:0000256" key="1">
    <source>
        <dbReference type="SAM" id="MobiDB-lite"/>
    </source>
</evidence>
<sequence length="155" mass="15780">MSSGSTDGAQSRNTVDCGGSSTTFSRALAAPSVSRSASSTTTICQRPVPGRREAICTISRISLTAIDSPSGMIRRTSACVPAIVVVHARHSPQPGTPSEVHCRAAAKHTAATERPDPGGPVINQAWVIPPAVSALCEPAARAAKAAATSSSSTWC</sequence>
<evidence type="ECO:0000313" key="2">
    <source>
        <dbReference type="EMBL" id="CDQ47237.1"/>
    </source>
</evidence>
<name>A0AAV2WUI5_MYCNE</name>
<organism evidence="2 3">
    <name type="scientific">Mycolicibacterium neoaurum</name>
    <name type="common">Mycobacterium neoaurum</name>
    <dbReference type="NCBI Taxonomy" id="1795"/>
    <lineage>
        <taxon>Bacteria</taxon>
        <taxon>Bacillati</taxon>
        <taxon>Actinomycetota</taxon>
        <taxon>Actinomycetes</taxon>
        <taxon>Mycobacteriales</taxon>
        <taxon>Mycobacteriaceae</taxon>
        <taxon>Mycolicibacterium</taxon>
    </lineage>
</organism>
<evidence type="ECO:0000313" key="3">
    <source>
        <dbReference type="Proteomes" id="UP000028864"/>
    </source>
</evidence>
<feature type="region of interest" description="Disordered" evidence="1">
    <location>
        <begin position="1"/>
        <end position="20"/>
    </location>
</feature>
<accession>A0AAV2WUI5</accession>
<reference evidence="2" key="2">
    <citation type="submission" date="2015-09" db="EMBL/GenBank/DDBJ databases">
        <title>Draft genome sequence of Mycobacterium neoaurum DSM 44074.</title>
        <authorList>
            <person name="Croce O."/>
            <person name="Robert C."/>
            <person name="Raoult D."/>
            <person name="Drancourt M."/>
        </authorList>
    </citation>
    <scope>NUCLEOTIDE SEQUENCE</scope>
    <source>
        <strain evidence="2">DSM 44074</strain>
    </source>
</reference>
<protein>
    <submittedName>
        <fullName evidence="2">Uncharacterized protein</fullName>
    </submittedName>
</protein>
<gene>
    <name evidence="2" type="ORF">BN1047_05156</name>
</gene>
<dbReference type="Proteomes" id="UP000028864">
    <property type="component" value="Unassembled WGS sequence"/>
</dbReference>
<proteinExistence type="predicted"/>
<reference evidence="2" key="1">
    <citation type="submission" date="2014-05" db="EMBL/GenBank/DDBJ databases">
        <authorList>
            <person name="Urmite Genomes"/>
        </authorList>
    </citation>
    <scope>NUCLEOTIDE SEQUENCE</scope>
    <source>
        <strain evidence="2">DSM 44074</strain>
    </source>
</reference>
<dbReference type="AlphaFoldDB" id="A0AAV2WUI5"/>